<dbReference type="SUPFAM" id="SSF51161">
    <property type="entry name" value="Trimeric LpxA-like enzymes"/>
    <property type="match status" value="1"/>
</dbReference>
<comment type="catalytic activity">
    <reaction evidence="10">
        <text>N-acetyl-alpha-D-glucosamine 1-phosphate + UTP + H(+) = UDP-N-acetyl-alpha-D-glucosamine + diphosphate</text>
        <dbReference type="Rhea" id="RHEA:13509"/>
        <dbReference type="ChEBI" id="CHEBI:15378"/>
        <dbReference type="ChEBI" id="CHEBI:33019"/>
        <dbReference type="ChEBI" id="CHEBI:46398"/>
        <dbReference type="ChEBI" id="CHEBI:57705"/>
        <dbReference type="ChEBI" id="CHEBI:57776"/>
        <dbReference type="EC" id="2.7.7.23"/>
    </reaction>
</comment>
<dbReference type="SUPFAM" id="SSF53448">
    <property type="entry name" value="Nucleotide-diphospho-sugar transferases"/>
    <property type="match status" value="1"/>
</dbReference>
<keyword evidence="14" id="KW-1185">Reference proteome</keyword>
<dbReference type="KEGG" id="iag:Igag_1093"/>
<dbReference type="UniPathway" id="UPA00113">
    <property type="reaction ID" value="UER00532"/>
</dbReference>
<dbReference type="Proteomes" id="UP000001304">
    <property type="component" value="Chromosome"/>
</dbReference>
<comment type="pathway">
    <text evidence="1">Nucleotide-sugar biosynthesis; UDP-N-acetyl-alpha-D-glucosamine biosynthesis; N-acetyl-alpha-D-glucosamine 1-phosphate from alpha-D-glucosamine 6-phosphate (route II): step 2/2.</text>
</comment>
<keyword evidence="6" id="KW-0548">Nucleotidyltransferase</keyword>
<feature type="domain" description="Nucleotidyl transferase" evidence="11">
    <location>
        <begin position="3"/>
        <end position="234"/>
    </location>
</feature>
<evidence type="ECO:0000259" key="11">
    <source>
        <dbReference type="Pfam" id="PF00483"/>
    </source>
</evidence>
<dbReference type="BioCyc" id="IAGG583356:GHAH-1075-MONOMER"/>
<dbReference type="Pfam" id="PF25087">
    <property type="entry name" value="GMPPB_C"/>
    <property type="match status" value="1"/>
</dbReference>
<dbReference type="STRING" id="583356.Igag_1093"/>
<feature type="domain" description="Mannose-1-phosphate guanyltransferase C-terminal" evidence="12">
    <location>
        <begin position="272"/>
        <end position="345"/>
    </location>
</feature>
<dbReference type="InterPro" id="IPR011004">
    <property type="entry name" value="Trimer_LpxA-like_sf"/>
</dbReference>
<evidence type="ECO:0000256" key="1">
    <source>
        <dbReference type="ARBA" id="ARBA00005166"/>
    </source>
</evidence>
<evidence type="ECO:0000256" key="4">
    <source>
        <dbReference type="ARBA" id="ARBA00007947"/>
    </source>
</evidence>
<dbReference type="CDD" id="cd04181">
    <property type="entry name" value="NTP_transferase"/>
    <property type="match status" value="1"/>
</dbReference>
<name>E0SNW0_IGNAA</name>
<protein>
    <submittedName>
        <fullName evidence="13">Nucleotidyl transferase</fullName>
    </submittedName>
</protein>
<dbReference type="InterPro" id="IPR050065">
    <property type="entry name" value="GlmU-like"/>
</dbReference>
<dbReference type="HOGENOM" id="CLU_029499_0_1_2"/>
<evidence type="ECO:0000256" key="3">
    <source>
        <dbReference type="ARBA" id="ARBA00007707"/>
    </source>
</evidence>
<organism evidence="13 14">
    <name type="scientific">Ignisphaera aggregans (strain DSM 17230 / JCM 13409 / AQ1.S1)</name>
    <dbReference type="NCBI Taxonomy" id="583356"/>
    <lineage>
        <taxon>Archaea</taxon>
        <taxon>Thermoproteota</taxon>
        <taxon>Thermoprotei</taxon>
        <taxon>Desulfurococcales</taxon>
        <taxon>Desulfurococcaceae</taxon>
        <taxon>Ignisphaera</taxon>
    </lineage>
</organism>
<dbReference type="InterPro" id="IPR005835">
    <property type="entry name" value="NTP_transferase_dom"/>
</dbReference>
<dbReference type="PANTHER" id="PTHR43584">
    <property type="entry name" value="NUCLEOTIDYL TRANSFERASE"/>
    <property type="match status" value="1"/>
</dbReference>
<keyword evidence="7" id="KW-0511">Multifunctional enzyme</keyword>
<dbReference type="EMBL" id="CP002098">
    <property type="protein sequence ID" value="ADM27906.1"/>
    <property type="molecule type" value="Genomic_DNA"/>
</dbReference>
<sequence length="417" mass="45712">MIGIVLAGGRGHRLEPLTETRPKVLLPIVNKPVIYRPLKLLSMLGIKNIAIVVSYMGERVIEYVKSISSELGIEPIFVYQGQELGTAHAVRVAIDRVFDDAIVIYGDLYIDVENVYSVLRNIVDGGHRNIVTSVYLDDVSRYGKLLIDGNRVIGIEEKPLSGGSGLANAGIYLFASKTLELVNEIGLSPRGEYELTDIIGLGYRRGIEFRYITIDSRSWSDIGYPWDLLKASKIELEKIGYRDIRGSIDPMVTIKGPVIVDDNAVVKGATYIEGPVYIGKNASIGPNSYLRPYTVILDGSHIGFSVEVKESIVMENTHAAHLSYIGDSIVAENVNLGAGTKIANLRLDEKTIKMTIDGKRIDSGRRKLGAVIGGYVKTGINVSIMPGIKIGSHSIIYPGITVYRDVPPKTIVKTNWI</sequence>
<dbReference type="InterPro" id="IPR023915">
    <property type="entry name" value="Bifunctiontional_GlmU_arc-type"/>
</dbReference>
<evidence type="ECO:0000256" key="8">
    <source>
        <dbReference type="ARBA" id="ARBA00023315"/>
    </source>
</evidence>
<dbReference type="GO" id="GO:0019134">
    <property type="term" value="F:glucosamine-1-phosphate N-acetyltransferase activity"/>
    <property type="evidence" value="ECO:0007669"/>
    <property type="project" value="UniProtKB-EC"/>
</dbReference>
<keyword evidence="8" id="KW-0012">Acyltransferase</keyword>
<evidence type="ECO:0000256" key="7">
    <source>
        <dbReference type="ARBA" id="ARBA00023268"/>
    </source>
</evidence>
<dbReference type="NCBIfam" id="TIGR03992">
    <property type="entry name" value="Arch_glmU"/>
    <property type="match status" value="1"/>
</dbReference>
<dbReference type="Gene3D" id="2.160.10.10">
    <property type="entry name" value="Hexapeptide repeat proteins"/>
    <property type="match status" value="1"/>
</dbReference>
<evidence type="ECO:0000256" key="2">
    <source>
        <dbReference type="ARBA" id="ARBA00005208"/>
    </source>
</evidence>
<dbReference type="GO" id="GO:0003977">
    <property type="term" value="F:UDP-N-acetylglucosamine diphosphorylase activity"/>
    <property type="evidence" value="ECO:0007669"/>
    <property type="project" value="UniProtKB-EC"/>
</dbReference>
<evidence type="ECO:0000313" key="13">
    <source>
        <dbReference type="EMBL" id="ADM27906.1"/>
    </source>
</evidence>
<dbReference type="InterPro" id="IPR056729">
    <property type="entry name" value="GMPPB_C"/>
</dbReference>
<comment type="catalytic activity">
    <reaction evidence="9">
        <text>alpha-D-glucosamine 1-phosphate + acetyl-CoA = N-acetyl-alpha-D-glucosamine 1-phosphate + CoA + H(+)</text>
        <dbReference type="Rhea" id="RHEA:13725"/>
        <dbReference type="ChEBI" id="CHEBI:15378"/>
        <dbReference type="ChEBI" id="CHEBI:57287"/>
        <dbReference type="ChEBI" id="CHEBI:57288"/>
        <dbReference type="ChEBI" id="CHEBI:57776"/>
        <dbReference type="ChEBI" id="CHEBI:58516"/>
        <dbReference type="EC" id="2.3.1.157"/>
    </reaction>
</comment>
<evidence type="ECO:0000256" key="5">
    <source>
        <dbReference type="ARBA" id="ARBA00022679"/>
    </source>
</evidence>
<evidence type="ECO:0000259" key="12">
    <source>
        <dbReference type="Pfam" id="PF25087"/>
    </source>
</evidence>
<gene>
    <name evidence="13" type="ordered locus">Igag_1093</name>
</gene>
<dbReference type="GO" id="GO:0006048">
    <property type="term" value="P:UDP-N-acetylglucosamine biosynthetic process"/>
    <property type="evidence" value="ECO:0007669"/>
    <property type="project" value="UniProtKB-UniPathway"/>
</dbReference>
<evidence type="ECO:0000256" key="6">
    <source>
        <dbReference type="ARBA" id="ARBA00022695"/>
    </source>
</evidence>
<evidence type="ECO:0000256" key="10">
    <source>
        <dbReference type="ARBA" id="ARBA00048493"/>
    </source>
</evidence>
<accession>E0SNW0</accession>
<dbReference type="InterPro" id="IPR029044">
    <property type="entry name" value="Nucleotide-diphossugar_trans"/>
</dbReference>
<dbReference type="Gene3D" id="3.90.550.10">
    <property type="entry name" value="Spore Coat Polysaccharide Biosynthesis Protein SpsA, Chain A"/>
    <property type="match status" value="1"/>
</dbReference>
<comment type="similarity">
    <text evidence="4">In the N-terminal section; belongs to the N-acetylglucosamine-1-phosphate uridyltransferase family.</text>
</comment>
<dbReference type="PANTHER" id="PTHR43584:SF8">
    <property type="entry name" value="N-ACETYLMURAMATE ALPHA-1-PHOSPHATE URIDYLYLTRANSFERASE"/>
    <property type="match status" value="1"/>
</dbReference>
<reference evidence="13 14" key="1">
    <citation type="journal article" date="2010" name="Stand. Genomic Sci.">
        <title>Complete genome sequence of Ignisphaera aggregans type strain (AQ1.S1).</title>
        <authorList>
            <person name="Goker M."/>
            <person name="Held B."/>
            <person name="Lapidus A."/>
            <person name="Nolan M."/>
            <person name="Spring S."/>
            <person name="Yasawong M."/>
            <person name="Lucas S."/>
            <person name="Glavina Del Rio T."/>
            <person name="Tice H."/>
            <person name="Cheng J.F."/>
            <person name="Goodwin L."/>
            <person name="Tapia R."/>
            <person name="Pitluck S."/>
            <person name="Liolios K."/>
            <person name="Ivanova N."/>
            <person name="Mavromatis K."/>
            <person name="Mikhailova N."/>
            <person name="Pati A."/>
            <person name="Chen A."/>
            <person name="Palaniappan K."/>
            <person name="Brambilla E."/>
            <person name="Land M."/>
            <person name="Hauser L."/>
            <person name="Chang Y.J."/>
            <person name="Jeffries C.D."/>
            <person name="Brettin T."/>
            <person name="Detter J.C."/>
            <person name="Han C."/>
            <person name="Rohde M."/>
            <person name="Sikorski J."/>
            <person name="Woyke T."/>
            <person name="Bristow J."/>
            <person name="Eisen J.A."/>
            <person name="Markowitz V."/>
            <person name="Hugenholtz P."/>
            <person name="Kyrpides N.C."/>
            <person name="Klenk H.P."/>
        </authorList>
    </citation>
    <scope>NUCLEOTIDE SEQUENCE [LARGE SCALE GENOMIC DNA]</scope>
    <source>
        <strain evidence="14">DSM 17230 / JCM 13409 / AQ1.S1</strain>
    </source>
</reference>
<evidence type="ECO:0000313" key="14">
    <source>
        <dbReference type="Proteomes" id="UP000001304"/>
    </source>
</evidence>
<keyword evidence="5 13" id="KW-0808">Transferase</keyword>
<dbReference type="Pfam" id="PF00483">
    <property type="entry name" value="NTP_transferase"/>
    <property type="match status" value="1"/>
</dbReference>
<evidence type="ECO:0000256" key="9">
    <source>
        <dbReference type="ARBA" id="ARBA00048247"/>
    </source>
</evidence>
<dbReference type="CDD" id="cd05636">
    <property type="entry name" value="LbH_G1P_TT_C_like"/>
    <property type="match status" value="1"/>
</dbReference>
<comment type="pathway">
    <text evidence="2">Nucleotide-sugar biosynthesis; UDP-N-acetyl-alpha-D-glucosamine biosynthesis; UDP-N-acetyl-alpha-D-glucosamine from N-acetyl-alpha-D-glucosamine 1-phosphate: step 1/1.</text>
</comment>
<comment type="similarity">
    <text evidence="3">In the C-terminal section; belongs to the transferase hexapeptide repeat family.</text>
</comment>
<proteinExistence type="inferred from homology"/>
<dbReference type="AlphaFoldDB" id="E0SNW0"/>